<organism evidence="3 4">
    <name type="scientific">Xylaria grammica</name>
    <dbReference type="NCBI Taxonomy" id="363999"/>
    <lineage>
        <taxon>Eukaryota</taxon>
        <taxon>Fungi</taxon>
        <taxon>Dikarya</taxon>
        <taxon>Ascomycota</taxon>
        <taxon>Pezizomycotina</taxon>
        <taxon>Sordariomycetes</taxon>
        <taxon>Xylariomycetidae</taxon>
        <taxon>Xylariales</taxon>
        <taxon>Xylariaceae</taxon>
        <taxon>Xylaria</taxon>
    </lineage>
</organism>
<proteinExistence type="predicted"/>
<dbReference type="PROSITE" id="PS50097">
    <property type="entry name" value="BTB"/>
    <property type="match status" value="1"/>
</dbReference>
<dbReference type="STRING" id="363999.A0A439CPR7"/>
<dbReference type="CDD" id="cd18186">
    <property type="entry name" value="BTB_POZ_ZBTB_KLHL-like"/>
    <property type="match status" value="1"/>
</dbReference>
<feature type="domain" description="BTB" evidence="2">
    <location>
        <begin position="42"/>
        <end position="106"/>
    </location>
</feature>
<evidence type="ECO:0000259" key="2">
    <source>
        <dbReference type="PROSITE" id="PS50097"/>
    </source>
</evidence>
<protein>
    <recommendedName>
        <fullName evidence="2">BTB domain-containing protein</fullName>
    </recommendedName>
</protein>
<dbReference type="InterPro" id="IPR011333">
    <property type="entry name" value="SKP1/BTB/POZ_sf"/>
</dbReference>
<reference evidence="3 4" key="1">
    <citation type="submission" date="2018-12" db="EMBL/GenBank/DDBJ databases">
        <title>Draft genome sequence of Xylaria grammica IHI A82.</title>
        <authorList>
            <person name="Buettner E."/>
            <person name="Kellner H."/>
        </authorList>
    </citation>
    <scope>NUCLEOTIDE SEQUENCE [LARGE SCALE GENOMIC DNA]</scope>
    <source>
        <strain evidence="3 4">IHI A82</strain>
    </source>
</reference>
<dbReference type="InterPro" id="IPR000210">
    <property type="entry name" value="BTB/POZ_dom"/>
</dbReference>
<dbReference type="AlphaFoldDB" id="A0A439CPR7"/>
<dbReference type="PANTHER" id="PTHR24413">
    <property type="entry name" value="SPECKLE-TYPE POZ PROTEIN"/>
    <property type="match status" value="1"/>
</dbReference>
<evidence type="ECO:0000313" key="3">
    <source>
        <dbReference type="EMBL" id="RWA04142.1"/>
    </source>
</evidence>
<evidence type="ECO:0000313" key="4">
    <source>
        <dbReference type="Proteomes" id="UP000286045"/>
    </source>
</evidence>
<dbReference type="Proteomes" id="UP000286045">
    <property type="component" value="Unassembled WGS sequence"/>
</dbReference>
<name>A0A439CPR7_9PEZI</name>
<feature type="compositionally biased region" description="Polar residues" evidence="1">
    <location>
        <begin position="314"/>
        <end position="324"/>
    </location>
</feature>
<dbReference type="EMBL" id="RYZI01000624">
    <property type="protein sequence ID" value="RWA04142.1"/>
    <property type="molecule type" value="Genomic_DNA"/>
</dbReference>
<keyword evidence="4" id="KW-1185">Reference proteome</keyword>
<sequence>MAEKRPHSELSGSNEEYMFYFSKLIEGSSNLFLRLLASGLFADVTVQCKARQWKLHRNILSIRCEFFRKALEPDKFKESAEMHVEIREQDPDRVYWIIYFIYTGRLPGGALTALEDKTLGMQSCIELFEIADFFTLSTLCTHARDALLEHMVKNAKHTQSLIKKFDANSKIDACVDKGFVDRFFQALKMVESFPLRSFDQLRDTFLMYPELTQYAVVRSTPFRKRLLEDPDFTNFALRVLGNAFRADVEPTGVAYLRCETCAKSTEIIVSVTQTPGRLKGYCRGCHPIGNVNVFQDLGGKAPAGPVKRRKTALKGSSTVGAPTN</sequence>
<dbReference type="SUPFAM" id="SSF54695">
    <property type="entry name" value="POZ domain"/>
    <property type="match status" value="1"/>
</dbReference>
<evidence type="ECO:0000256" key="1">
    <source>
        <dbReference type="SAM" id="MobiDB-lite"/>
    </source>
</evidence>
<dbReference type="Pfam" id="PF00651">
    <property type="entry name" value="BTB"/>
    <property type="match status" value="1"/>
</dbReference>
<comment type="caution">
    <text evidence="3">The sequence shown here is derived from an EMBL/GenBank/DDBJ whole genome shotgun (WGS) entry which is preliminary data.</text>
</comment>
<feature type="region of interest" description="Disordered" evidence="1">
    <location>
        <begin position="302"/>
        <end position="324"/>
    </location>
</feature>
<accession>A0A439CPR7</accession>
<gene>
    <name evidence="3" type="ORF">EKO27_g10959</name>
</gene>
<dbReference type="SMART" id="SM00225">
    <property type="entry name" value="BTB"/>
    <property type="match status" value="1"/>
</dbReference>
<dbReference type="Gene3D" id="3.30.710.10">
    <property type="entry name" value="Potassium Channel Kv1.1, Chain A"/>
    <property type="match status" value="1"/>
</dbReference>